<name>A0A1B9ICP0_9TREE</name>
<evidence type="ECO:0000259" key="1">
    <source>
        <dbReference type="Pfam" id="PF00795"/>
    </source>
</evidence>
<evidence type="ECO:0000313" key="3">
    <source>
        <dbReference type="EMBL" id="WWC66719.1"/>
    </source>
</evidence>
<evidence type="ECO:0000313" key="4">
    <source>
        <dbReference type="Proteomes" id="UP000094020"/>
    </source>
</evidence>
<dbReference type="GeneID" id="30169070"/>
<dbReference type="EMBL" id="KI894007">
    <property type="protein sequence ID" value="OCF53399.1"/>
    <property type="molecule type" value="Genomic_DNA"/>
</dbReference>
<sequence>MKVPTTLGGPAATPIEGGGFTAIYAPDGSILAKSKNQYSEEIVTADVDLDDIHRHKQMADCIGIPPPLSGEDVPSRGS</sequence>
<dbReference type="InterPro" id="IPR036526">
    <property type="entry name" value="C-N_Hydrolase_sf"/>
</dbReference>
<reference evidence="2" key="3">
    <citation type="submission" date="2016-07" db="EMBL/GenBank/DDBJ databases">
        <title>Evolution of pathogenesis and genome organization in the Tremellales.</title>
        <authorList>
            <person name="Cuomo C."/>
            <person name="Litvintseva A."/>
            <person name="Heitman J."/>
            <person name="Chen Y."/>
            <person name="Sun S."/>
            <person name="Springer D."/>
            <person name="Dromer F."/>
            <person name="Young S."/>
            <person name="Zeng Q."/>
            <person name="Chapman S."/>
            <person name="Gujja S."/>
            <person name="Saif S."/>
            <person name="Birren B."/>
        </authorList>
    </citation>
    <scope>NUCLEOTIDE SEQUENCE</scope>
    <source>
        <strain evidence="2">CBS 10737</strain>
    </source>
</reference>
<dbReference type="InterPro" id="IPR003010">
    <property type="entry name" value="C-N_Hydrolase"/>
</dbReference>
<dbReference type="EMBL" id="CP144519">
    <property type="protein sequence ID" value="WWC66719.1"/>
    <property type="molecule type" value="Genomic_DNA"/>
</dbReference>
<dbReference type="RefSeq" id="XP_019014618.1">
    <property type="nucleotide sequence ID" value="XM_019152480.1"/>
</dbReference>
<dbReference type="Pfam" id="PF00795">
    <property type="entry name" value="CN_hydrolase"/>
    <property type="match status" value="1"/>
</dbReference>
<protein>
    <recommendedName>
        <fullName evidence="1">CN hydrolase domain-containing protein</fullName>
    </recommendedName>
</protein>
<dbReference type="STRING" id="1296096.A0A1B9ICP0"/>
<dbReference type="Gene3D" id="3.60.110.10">
    <property type="entry name" value="Carbon-nitrogen hydrolase"/>
    <property type="match status" value="1"/>
</dbReference>
<gene>
    <name evidence="2" type="ORF">I206_00701</name>
    <name evidence="3" type="ORF">I206_100624</name>
</gene>
<keyword evidence="4" id="KW-1185">Reference proteome</keyword>
<reference evidence="3" key="4">
    <citation type="submission" date="2024-02" db="EMBL/GenBank/DDBJ databases">
        <title>Comparative genomics of Cryptococcus and Kwoniella reveals pathogenesis evolution and contrasting modes of karyotype evolution via chromosome fusion or intercentromeric recombination.</title>
        <authorList>
            <person name="Coelho M.A."/>
            <person name="David-Palma M."/>
            <person name="Shea T."/>
            <person name="Bowers K."/>
            <person name="McGinley-Smith S."/>
            <person name="Mohammad A.W."/>
            <person name="Gnirke A."/>
            <person name="Yurkov A.M."/>
            <person name="Nowrousian M."/>
            <person name="Sun S."/>
            <person name="Cuomo C.A."/>
            <person name="Heitman J."/>
        </authorList>
    </citation>
    <scope>NUCLEOTIDE SEQUENCE</scope>
    <source>
        <strain evidence="3">CBS 10737</strain>
    </source>
</reference>
<reference evidence="3" key="2">
    <citation type="submission" date="2013-07" db="EMBL/GenBank/DDBJ databases">
        <authorList>
            <consortium name="The Broad Institute Genome Sequencing Platform"/>
            <person name="Cuomo C."/>
            <person name="Litvintseva A."/>
            <person name="Chen Y."/>
            <person name="Heitman J."/>
            <person name="Sun S."/>
            <person name="Springer D."/>
            <person name="Dromer F."/>
            <person name="Young S.K."/>
            <person name="Zeng Q."/>
            <person name="Gargeya S."/>
            <person name="Fitzgerald M."/>
            <person name="Abouelleil A."/>
            <person name="Alvarado L."/>
            <person name="Berlin A.M."/>
            <person name="Chapman S.B."/>
            <person name="Dewar J."/>
            <person name="Goldberg J."/>
            <person name="Griggs A."/>
            <person name="Gujja S."/>
            <person name="Hansen M."/>
            <person name="Howarth C."/>
            <person name="Imamovic A."/>
            <person name="Larimer J."/>
            <person name="McCowan C."/>
            <person name="Murphy C."/>
            <person name="Pearson M."/>
            <person name="Priest M."/>
            <person name="Roberts A."/>
            <person name="Saif S."/>
            <person name="Shea T."/>
            <person name="Sykes S."/>
            <person name="Wortman J."/>
            <person name="Nusbaum C."/>
            <person name="Birren B."/>
        </authorList>
    </citation>
    <scope>NUCLEOTIDE SEQUENCE</scope>
    <source>
        <strain evidence="3">CBS 10737</strain>
    </source>
</reference>
<dbReference type="OrthoDB" id="10250282at2759"/>
<evidence type="ECO:0000313" key="2">
    <source>
        <dbReference type="EMBL" id="OCF53399.1"/>
    </source>
</evidence>
<feature type="domain" description="CN hydrolase" evidence="1">
    <location>
        <begin position="15"/>
        <end position="54"/>
    </location>
</feature>
<dbReference type="SUPFAM" id="SSF56317">
    <property type="entry name" value="Carbon-nitrogen hydrolase"/>
    <property type="match status" value="1"/>
</dbReference>
<accession>A0A1B9ICP0</accession>
<dbReference type="KEGG" id="kpin:30169070"/>
<dbReference type="AlphaFoldDB" id="A0A1B9ICP0"/>
<reference evidence="2" key="1">
    <citation type="submission" date="2013-07" db="EMBL/GenBank/DDBJ databases">
        <title>The Genome Sequence of Cryptococcus pinus CBS10737.</title>
        <authorList>
            <consortium name="The Broad Institute Genome Sequencing Platform"/>
            <person name="Cuomo C."/>
            <person name="Litvintseva A."/>
            <person name="Chen Y."/>
            <person name="Heitman J."/>
            <person name="Sun S."/>
            <person name="Springer D."/>
            <person name="Dromer F."/>
            <person name="Young S.K."/>
            <person name="Zeng Q."/>
            <person name="Gargeya S."/>
            <person name="Fitzgerald M."/>
            <person name="Abouelleil A."/>
            <person name="Alvarado L."/>
            <person name="Berlin A.M."/>
            <person name="Chapman S.B."/>
            <person name="Dewar J."/>
            <person name="Goldberg J."/>
            <person name="Griggs A."/>
            <person name="Gujja S."/>
            <person name="Hansen M."/>
            <person name="Howarth C."/>
            <person name="Imamovic A."/>
            <person name="Larimer J."/>
            <person name="McCowan C."/>
            <person name="Murphy C."/>
            <person name="Pearson M."/>
            <person name="Priest M."/>
            <person name="Roberts A."/>
            <person name="Saif S."/>
            <person name="Shea T."/>
            <person name="Sykes S."/>
            <person name="Wortman J."/>
            <person name="Nusbaum C."/>
            <person name="Birren B."/>
        </authorList>
    </citation>
    <scope>NUCLEOTIDE SEQUENCE [LARGE SCALE GENOMIC DNA]</scope>
    <source>
        <strain evidence="2">CBS 10737</strain>
    </source>
</reference>
<proteinExistence type="predicted"/>
<dbReference type="Proteomes" id="UP000094020">
    <property type="component" value="Chromosome 1"/>
</dbReference>
<organism evidence="2">
    <name type="scientific">Kwoniella pini CBS 10737</name>
    <dbReference type="NCBI Taxonomy" id="1296096"/>
    <lineage>
        <taxon>Eukaryota</taxon>
        <taxon>Fungi</taxon>
        <taxon>Dikarya</taxon>
        <taxon>Basidiomycota</taxon>
        <taxon>Agaricomycotina</taxon>
        <taxon>Tremellomycetes</taxon>
        <taxon>Tremellales</taxon>
        <taxon>Cryptococcaceae</taxon>
        <taxon>Kwoniella</taxon>
    </lineage>
</organism>